<name>A0AAU1TZZ4_9ACTN</name>
<protein>
    <submittedName>
        <fullName evidence="2">Right-handed parallel beta-helix repeat-containing protein</fullName>
    </submittedName>
</protein>
<dbReference type="Gene3D" id="2.160.20.10">
    <property type="entry name" value="Single-stranded right-handed beta-helix, Pectin lyase-like"/>
    <property type="match status" value="2"/>
</dbReference>
<dbReference type="EMBL" id="CP108195">
    <property type="protein sequence ID" value="WTS10072.1"/>
    <property type="molecule type" value="Genomic_DNA"/>
</dbReference>
<dbReference type="InterPro" id="IPR011050">
    <property type="entry name" value="Pectin_lyase_fold/virulence"/>
</dbReference>
<dbReference type="PANTHER" id="PTHR36453">
    <property type="entry name" value="SECRETED PROTEIN-RELATED"/>
    <property type="match status" value="1"/>
</dbReference>
<dbReference type="PANTHER" id="PTHR36453:SF1">
    <property type="entry name" value="RIGHT HANDED BETA HELIX DOMAIN-CONTAINING PROTEIN"/>
    <property type="match status" value="1"/>
</dbReference>
<keyword evidence="1" id="KW-0732">Signal</keyword>
<feature type="signal peptide" evidence="1">
    <location>
        <begin position="1"/>
        <end position="31"/>
    </location>
</feature>
<dbReference type="AlphaFoldDB" id="A0AAU1TZZ4"/>
<accession>A0AAU1TZZ4</accession>
<evidence type="ECO:0000256" key="1">
    <source>
        <dbReference type="SAM" id="SignalP"/>
    </source>
</evidence>
<organism evidence="2">
    <name type="scientific">Streptomyces sp. NBC_00119</name>
    <dbReference type="NCBI Taxonomy" id="2975659"/>
    <lineage>
        <taxon>Bacteria</taxon>
        <taxon>Bacillati</taxon>
        <taxon>Actinomycetota</taxon>
        <taxon>Actinomycetes</taxon>
        <taxon>Kitasatosporales</taxon>
        <taxon>Streptomycetaceae</taxon>
        <taxon>Streptomyces</taxon>
    </lineage>
</organism>
<feature type="chain" id="PRO_5043726304" evidence="1">
    <location>
        <begin position="32"/>
        <end position="754"/>
    </location>
</feature>
<proteinExistence type="predicted"/>
<dbReference type="SUPFAM" id="SSF51126">
    <property type="entry name" value="Pectin lyase-like"/>
    <property type="match status" value="1"/>
</dbReference>
<sequence length="754" mass="78804">MPSLRRARAVVPLAVATVLAGVLLPAGAATAGEPPAVVLHAAPDGGGSACSTGRPCSVEGAKDRVRHLLPSGGARDIVVELADGTYRLDKPLEFGPEDSGRGAHRVTWTAAHGAHPVLSGALKVTDWTLRDKDKNIWEAPLPKGLDTRQVYVDGKRAPISQTTPAELNLSFAAATGGYTTTPANWGQDLLATVGADALRRVEFVYTGGNGPWTQSRCRVESAQIPTLLMQQPCWGNVTKRPTFTQASGSLPSMKAGTAPTRIENAYPFLHSGQWYVDQERGVLDYIPAAGADIHSLDVEVPGLSTLVKGAGTIDAPVRNLTFSGLDFAYATWLEPSSPAGFADVQDNLRLTGDNPDRPQGTCTFGTPPGTCPFGALTRQPGNVEFTAAHDIVLRGNTFTHLGAAGLVIEHGSRDNTVEGNTFADISGNGIILGSTTDPNPSDVGADDREINSGNTLANNLIHHAGADYPSAAGITLFFTQHTLVTHNELRDLPYTGISAGVVQGHVDNAAHPENTTNINSDNTISHNLVHRYMQVLKDGGAVYVEGHQGQTIKAADGSVDRAASVAHGLTVAGNVAYDQGNVNFTWYDDAGAQWLNWTGNLEWGAKQAQGGCQTTGHLDYVGNVQSGLTGEFHCSPPVPVDTRIEGNRAIPSTPDAADLPADTVARAGLTGRWQQLTTSSAPGIGYAHKTTDGGDVLAAGHGYGHGIQVDFDGVPAARITVLSNGVLNAEPPSGTDPVRVTVTTHAGSATAVLS</sequence>
<evidence type="ECO:0000313" key="2">
    <source>
        <dbReference type="EMBL" id="WTS10072.1"/>
    </source>
</evidence>
<gene>
    <name evidence="2" type="ORF">OHU69_02565</name>
</gene>
<dbReference type="SMART" id="SM00710">
    <property type="entry name" value="PbH1"/>
    <property type="match status" value="6"/>
</dbReference>
<reference evidence="2" key="1">
    <citation type="submission" date="2022-10" db="EMBL/GenBank/DDBJ databases">
        <title>The complete genomes of actinobacterial strains from the NBC collection.</title>
        <authorList>
            <person name="Joergensen T.S."/>
            <person name="Alvarez Arevalo M."/>
            <person name="Sterndorff E.B."/>
            <person name="Faurdal D."/>
            <person name="Vuksanovic O."/>
            <person name="Mourched A.-S."/>
            <person name="Charusanti P."/>
            <person name="Shaw S."/>
            <person name="Blin K."/>
            <person name="Weber T."/>
        </authorList>
    </citation>
    <scope>NUCLEOTIDE SEQUENCE</scope>
    <source>
        <strain evidence="2">NBC_00119</strain>
    </source>
</reference>
<dbReference type="InterPro" id="IPR006626">
    <property type="entry name" value="PbH1"/>
</dbReference>
<dbReference type="InterPro" id="IPR012334">
    <property type="entry name" value="Pectin_lyas_fold"/>
</dbReference>